<dbReference type="InterPro" id="IPR050259">
    <property type="entry name" value="SDR"/>
</dbReference>
<dbReference type="InterPro" id="IPR020904">
    <property type="entry name" value="Sc_DH/Rdtase_CS"/>
</dbReference>
<dbReference type="InterPro" id="IPR036291">
    <property type="entry name" value="NAD(P)-bd_dom_sf"/>
</dbReference>
<gene>
    <name evidence="2" type="ORF">COX46_01685</name>
</gene>
<dbReference type="Proteomes" id="UP000230392">
    <property type="component" value="Unassembled WGS sequence"/>
</dbReference>
<comment type="caution">
    <text evidence="2">The sequence shown here is derived from an EMBL/GenBank/DDBJ whole genome shotgun (WGS) entry which is preliminary data.</text>
</comment>
<dbReference type="CDD" id="cd05233">
    <property type="entry name" value="SDR_c"/>
    <property type="match status" value="1"/>
</dbReference>
<name>A0A2G9YBC7_9BACT</name>
<dbReference type="Gene3D" id="3.40.50.720">
    <property type="entry name" value="NAD(P)-binding Rossmann-like Domain"/>
    <property type="match status" value="1"/>
</dbReference>
<accession>A0A2G9YBC7</accession>
<evidence type="ECO:0000313" key="2">
    <source>
        <dbReference type="EMBL" id="PIP16528.1"/>
    </source>
</evidence>
<dbReference type="GO" id="GO:0032787">
    <property type="term" value="P:monocarboxylic acid metabolic process"/>
    <property type="evidence" value="ECO:0007669"/>
    <property type="project" value="UniProtKB-ARBA"/>
</dbReference>
<dbReference type="FunFam" id="3.40.50.720:FF:000084">
    <property type="entry name" value="Short-chain dehydrogenase reductase"/>
    <property type="match status" value="1"/>
</dbReference>
<dbReference type="PRINTS" id="PR00080">
    <property type="entry name" value="SDRFAMILY"/>
</dbReference>
<dbReference type="NCBIfam" id="NF009093">
    <property type="entry name" value="PRK12429.1"/>
    <property type="match status" value="1"/>
</dbReference>
<dbReference type="AlphaFoldDB" id="A0A2G9YBC7"/>
<dbReference type="PANTHER" id="PTHR42879">
    <property type="entry name" value="3-OXOACYL-(ACYL-CARRIER-PROTEIN) REDUCTASE"/>
    <property type="match status" value="1"/>
</dbReference>
<comment type="similarity">
    <text evidence="1">Belongs to the short-chain dehydrogenases/reductases (SDR) family.</text>
</comment>
<sequence>MKLKDRSAIVTGGASGIGKAIALEFAKEGANIVIADLNLEEAKMTASQIVQSGGESLPVKVDVSSRKEVKEMVQKVVEKFSRIDILVNNAGISVIVPFLETTDETWEKTLNINLAGTFFCCQEVLPHMIKQKKGKIINMSSQSGKQANSCYAAYCASKFGIIGLTQSLALEFAPFGINVNAVCPGVVFTPMWDSQIEPYAKKYNIKPTEVKKYLISKIPLGRLATPEDVAKVALFLASADSDYLTGQALNVSGGAILG</sequence>
<dbReference type="PANTHER" id="PTHR42879:SF2">
    <property type="entry name" value="3-OXOACYL-[ACYL-CARRIER-PROTEIN] REDUCTASE FABG"/>
    <property type="match status" value="1"/>
</dbReference>
<evidence type="ECO:0000256" key="1">
    <source>
        <dbReference type="ARBA" id="ARBA00006484"/>
    </source>
</evidence>
<evidence type="ECO:0000313" key="3">
    <source>
        <dbReference type="Proteomes" id="UP000230392"/>
    </source>
</evidence>
<dbReference type="EMBL" id="PCRF01000078">
    <property type="protein sequence ID" value="PIP16528.1"/>
    <property type="molecule type" value="Genomic_DNA"/>
</dbReference>
<dbReference type="InterPro" id="IPR002347">
    <property type="entry name" value="SDR_fam"/>
</dbReference>
<protein>
    <submittedName>
        <fullName evidence="2">Short-chain dehydrogenase</fullName>
    </submittedName>
</protein>
<reference evidence="2 3" key="1">
    <citation type="submission" date="2017-09" db="EMBL/GenBank/DDBJ databases">
        <title>Depth-based differentiation of microbial function through sediment-hosted aquifers and enrichment of novel symbionts in the deep terrestrial subsurface.</title>
        <authorList>
            <person name="Probst A.J."/>
            <person name="Ladd B."/>
            <person name="Jarett J.K."/>
            <person name="Geller-Mcgrath D.E."/>
            <person name="Sieber C.M."/>
            <person name="Emerson J.B."/>
            <person name="Anantharaman K."/>
            <person name="Thomas B.C."/>
            <person name="Malmstrom R."/>
            <person name="Stieglmeier M."/>
            <person name="Klingl A."/>
            <person name="Woyke T."/>
            <person name="Ryan C.M."/>
            <person name="Banfield J.F."/>
        </authorList>
    </citation>
    <scope>NUCLEOTIDE SEQUENCE [LARGE SCALE GENOMIC DNA]</scope>
    <source>
        <strain evidence="2">CG23_combo_of_CG06-09_8_20_14_all_48_7</strain>
    </source>
</reference>
<dbReference type="SUPFAM" id="SSF51735">
    <property type="entry name" value="NAD(P)-binding Rossmann-fold domains"/>
    <property type="match status" value="1"/>
</dbReference>
<organism evidence="2 3">
    <name type="scientific">bacterium (Candidatus Ratteibacteria) CG23_combo_of_CG06-09_8_20_14_all_48_7</name>
    <dbReference type="NCBI Taxonomy" id="2014292"/>
    <lineage>
        <taxon>Bacteria</taxon>
        <taxon>Candidatus Ratteibacteria</taxon>
    </lineage>
</organism>
<proteinExistence type="inferred from homology"/>
<dbReference type="NCBIfam" id="NF009466">
    <property type="entry name" value="PRK12826.1-2"/>
    <property type="match status" value="1"/>
</dbReference>
<dbReference type="PRINTS" id="PR00081">
    <property type="entry name" value="GDHRDH"/>
</dbReference>
<dbReference type="PROSITE" id="PS00061">
    <property type="entry name" value="ADH_SHORT"/>
    <property type="match status" value="1"/>
</dbReference>
<dbReference type="Pfam" id="PF13561">
    <property type="entry name" value="adh_short_C2"/>
    <property type="match status" value="1"/>
</dbReference>
<dbReference type="NCBIfam" id="NF005559">
    <property type="entry name" value="PRK07231.1"/>
    <property type="match status" value="1"/>
</dbReference>